<evidence type="ECO:0000313" key="3">
    <source>
        <dbReference type="Proteomes" id="UP000828390"/>
    </source>
</evidence>
<name>A0A9D4BIB8_DREPO</name>
<feature type="coiled-coil region" evidence="1">
    <location>
        <begin position="28"/>
        <end position="55"/>
    </location>
</feature>
<reference evidence="2" key="1">
    <citation type="journal article" date="2019" name="bioRxiv">
        <title>The Genome of the Zebra Mussel, Dreissena polymorpha: A Resource for Invasive Species Research.</title>
        <authorList>
            <person name="McCartney M.A."/>
            <person name="Auch B."/>
            <person name="Kono T."/>
            <person name="Mallez S."/>
            <person name="Zhang Y."/>
            <person name="Obille A."/>
            <person name="Becker A."/>
            <person name="Abrahante J.E."/>
            <person name="Garbe J."/>
            <person name="Badalamenti J.P."/>
            <person name="Herman A."/>
            <person name="Mangelson H."/>
            <person name="Liachko I."/>
            <person name="Sullivan S."/>
            <person name="Sone E.D."/>
            <person name="Koren S."/>
            <person name="Silverstein K.A.T."/>
            <person name="Beckman K.B."/>
            <person name="Gohl D.M."/>
        </authorList>
    </citation>
    <scope>NUCLEOTIDE SEQUENCE</scope>
    <source>
        <strain evidence="2">Duluth1</strain>
        <tissue evidence="2">Whole animal</tissue>
    </source>
</reference>
<accession>A0A9D4BIB8</accession>
<keyword evidence="1" id="KW-0175">Coiled coil</keyword>
<proteinExistence type="predicted"/>
<dbReference type="Proteomes" id="UP000828390">
    <property type="component" value="Unassembled WGS sequence"/>
</dbReference>
<reference evidence="2" key="2">
    <citation type="submission" date="2020-11" db="EMBL/GenBank/DDBJ databases">
        <authorList>
            <person name="McCartney M.A."/>
            <person name="Auch B."/>
            <person name="Kono T."/>
            <person name="Mallez S."/>
            <person name="Becker A."/>
            <person name="Gohl D.M."/>
            <person name="Silverstein K.A.T."/>
            <person name="Koren S."/>
            <person name="Bechman K.B."/>
            <person name="Herman A."/>
            <person name="Abrahante J.E."/>
            <person name="Garbe J."/>
        </authorList>
    </citation>
    <scope>NUCLEOTIDE SEQUENCE</scope>
    <source>
        <strain evidence="2">Duluth1</strain>
        <tissue evidence="2">Whole animal</tissue>
    </source>
</reference>
<keyword evidence="3" id="KW-1185">Reference proteome</keyword>
<organism evidence="2 3">
    <name type="scientific">Dreissena polymorpha</name>
    <name type="common">Zebra mussel</name>
    <name type="synonym">Mytilus polymorpha</name>
    <dbReference type="NCBI Taxonomy" id="45954"/>
    <lineage>
        <taxon>Eukaryota</taxon>
        <taxon>Metazoa</taxon>
        <taxon>Spiralia</taxon>
        <taxon>Lophotrochozoa</taxon>
        <taxon>Mollusca</taxon>
        <taxon>Bivalvia</taxon>
        <taxon>Autobranchia</taxon>
        <taxon>Heteroconchia</taxon>
        <taxon>Euheterodonta</taxon>
        <taxon>Imparidentia</taxon>
        <taxon>Neoheterodontei</taxon>
        <taxon>Myida</taxon>
        <taxon>Dreissenoidea</taxon>
        <taxon>Dreissenidae</taxon>
        <taxon>Dreissena</taxon>
    </lineage>
</organism>
<evidence type="ECO:0000313" key="2">
    <source>
        <dbReference type="EMBL" id="KAH3696685.1"/>
    </source>
</evidence>
<comment type="caution">
    <text evidence="2">The sequence shown here is derived from an EMBL/GenBank/DDBJ whole genome shotgun (WGS) entry which is preliminary data.</text>
</comment>
<evidence type="ECO:0000256" key="1">
    <source>
        <dbReference type="SAM" id="Coils"/>
    </source>
</evidence>
<sequence length="75" mass="8588">MVEADRNQKFGEQLSKVEEKTESMDFALRTINSKVSELKKQRSVLQEEIVYLQSQSIRNNLMLSGIPELRAGTCI</sequence>
<dbReference type="EMBL" id="JAIWYP010000016">
    <property type="protein sequence ID" value="KAH3696685.1"/>
    <property type="molecule type" value="Genomic_DNA"/>
</dbReference>
<gene>
    <name evidence="2" type="ORF">DPMN_084161</name>
</gene>
<dbReference type="AlphaFoldDB" id="A0A9D4BIB8"/>
<protein>
    <submittedName>
        <fullName evidence="2">Uncharacterized protein</fullName>
    </submittedName>
</protein>